<dbReference type="AlphaFoldDB" id="Q9PB94"/>
<gene>
    <name evidence="1" type="ordered locus">XF_2250</name>
</gene>
<accession>Q9PB94</accession>
<dbReference type="KEGG" id="xfa:XF_2250"/>
<name>Q9PB94_XYLFA</name>
<reference evidence="1 2" key="1">
    <citation type="journal article" date="2000" name="Nature">
        <title>The genome sequence of the plant pathogen Xylella fastidiosa.</title>
        <authorList>
            <person name="Simpson A.J."/>
            <person name="Reinach F.C."/>
            <person name="Arruda P."/>
            <person name="Abreu F.A."/>
            <person name="Acencio M."/>
            <person name="Alvarenga R."/>
            <person name="Alves L.M."/>
            <person name="Araya J.E."/>
            <person name="Baia G.S."/>
            <person name="Baptista C.S."/>
            <person name="Barros M.H."/>
            <person name="Bonaccorsi E.D."/>
            <person name="Bordin S."/>
            <person name="Bove J.M."/>
            <person name="Briones M.R."/>
            <person name="Bueno M.R."/>
            <person name="Camargo A.A."/>
            <person name="Camargo L.E."/>
            <person name="Carraro D.M."/>
            <person name="Carrer H."/>
            <person name="Colauto N.B."/>
            <person name="Colombo C."/>
            <person name="Costa F.F."/>
            <person name="Costa M.C."/>
            <person name="Costa-Neto C.M."/>
            <person name="Coutinho L.L."/>
            <person name="Cristofani M."/>
            <person name="Dias-Neto E."/>
            <person name="Docena C."/>
            <person name="El-Dorry H."/>
            <person name="Facincani A.P."/>
            <person name="Ferreira A.J."/>
            <person name="Ferreira V.C."/>
            <person name="Ferro J.A."/>
            <person name="Fraga J.S."/>
            <person name="Franca S.C."/>
            <person name="Franco M.C."/>
            <person name="Frohme M."/>
            <person name="Furlan L.R."/>
            <person name="Garnier M."/>
            <person name="Goldman G.H."/>
            <person name="Goldman M.H."/>
            <person name="Gomes S.L."/>
            <person name="Gruber A."/>
            <person name="Ho P.L."/>
            <person name="Hoheisel J.D."/>
            <person name="Junqueira M.L."/>
            <person name="Kemper E.L."/>
            <person name="Kitajima J.P."/>
            <person name="Krieger J.E."/>
            <person name="Kuramae E.E."/>
            <person name="Laigret F."/>
            <person name="Lambais M.R."/>
            <person name="Leite L.C."/>
            <person name="Lemos E.G."/>
            <person name="Lemos M.V."/>
            <person name="Lopes S.A."/>
            <person name="Lopes C.R."/>
            <person name="Machado J.A."/>
            <person name="Machado M.A."/>
            <person name="Madeira A.M."/>
            <person name="Madeira H.M."/>
            <person name="Marino C.L."/>
            <person name="Marques M.V."/>
            <person name="Martins E.A."/>
            <person name="Martins E.M."/>
            <person name="Matsukuma A.Y."/>
            <person name="Menck C.F."/>
            <person name="Miracca E.C."/>
            <person name="Miyaki C.Y."/>
            <person name="Monteriro-Vitorello C.B."/>
            <person name="Moon D.H."/>
            <person name="Nagai M.A."/>
            <person name="Nascimento A.L."/>
            <person name="Netto L.E."/>
            <person name="Nhani A.Jr."/>
            <person name="Nobrega F.G."/>
            <person name="Nunes L.R."/>
            <person name="Oliveira M.A."/>
            <person name="de Oliveira M.C."/>
            <person name="de Oliveira R.C."/>
            <person name="Palmieri D.A."/>
            <person name="Paris A."/>
            <person name="Peixoto B.R."/>
            <person name="Pereira G.A."/>
            <person name="Pereira H.A.Jr."/>
            <person name="Pesquero J.B."/>
            <person name="Quaggio R.B."/>
            <person name="Roberto P.G."/>
            <person name="Rodrigues V."/>
            <person name="de M Rosa A.J."/>
            <person name="de Rosa V.E.Jr."/>
            <person name="de Sa R.G."/>
            <person name="Santelli R.V."/>
            <person name="Sawasaki H.E."/>
            <person name="da Silva A.C."/>
            <person name="da Silva A.M."/>
            <person name="da Silva F.R."/>
            <person name="da Silva W.A.Jr."/>
            <person name="da Silveira J.F."/>
            <person name="Silvestri M.L."/>
            <person name="Siqueira W.J."/>
            <person name="de Souza A.A."/>
            <person name="de Souza A.P."/>
            <person name="Terenzi M.F."/>
            <person name="Truffi D."/>
            <person name="Tsai S.M."/>
            <person name="Tsuhako M.H."/>
            <person name="Vallada H."/>
            <person name="Van Sluys M.A."/>
            <person name="Verjovski-Almeida S."/>
            <person name="Vettore A.L."/>
            <person name="Zago M.A."/>
            <person name="Zatz M."/>
            <person name="Meidanis J."/>
            <person name="Setubal J.C."/>
        </authorList>
    </citation>
    <scope>NUCLEOTIDE SEQUENCE [LARGE SCALE GENOMIC DNA]</scope>
    <source>
        <strain evidence="1 2">9a5c</strain>
    </source>
</reference>
<dbReference type="HOGENOM" id="CLU_2621257_0_0_6"/>
<dbReference type="Proteomes" id="UP000000812">
    <property type="component" value="Chromosome"/>
</dbReference>
<organism evidence="1 2">
    <name type="scientific">Xylella fastidiosa (strain 9a5c)</name>
    <dbReference type="NCBI Taxonomy" id="160492"/>
    <lineage>
        <taxon>Bacteria</taxon>
        <taxon>Pseudomonadati</taxon>
        <taxon>Pseudomonadota</taxon>
        <taxon>Gammaproteobacteria</taxon>
        <taxon>Lysobacterales</taxon>
        <taxon>Lysobacteraceae</taxon>
        <taxon>Xylella</taxon>
    </lineage>
</organism>
<protein>
    <submittedName>
        <fullName evidence="1">Uncharacterized protein</fullName>
    </submittedName>
</protein>
<proteinExistence type="predicted"/>
<evidence type="ECO:0000313" key="2">
    <source>
        <dbReference type="Proteomes" id="UP000000812"/>
    </source>
</evidence>
<dbReference type="EMBL" id="AE003849">
    <property type="protein sequence ID" value="AAF85049.1"/>
    <property type="molecule type" value="Genomic_DNA"/>
</dbReference>
<evidence type="ECO:0000313" key="1">
    <source>
        <dbReference type="EMBL" id="AAF85049.1"/>
    </source>
</evidence>
<dbReference type="PIR" id="B82582">
    <property type="entry name" value="B82582"/>
</dbReference>
<sequence>MFIEKCRLHSNTAKLNDQSTLINIQTSNTPSICHNNAPLILQIQPPTTRINRHRLLTQTIRTEECRTSEPEVADTPIP</sequence>